<dbReference type="Pfam" id="PF08242">
    <property type="entry name" value="Methyltransf_12"/>
    <property type="match status" value="1"/>
</dbReference>
<dbReference type="Pfam" id="PF00668">
    <property type="entry name" value="Condensation"/>
    <property type="match status" value="1"/>
</dbReference>
<feature type="domain" description="Carrier" evidence="11">
    <location>
        <begin position="3563"/>
        <end position="3644"/>
    </location>
</feature>
<evidence type="ECO:0000256" key="2">
    <source>
        <dbReference type="ARBA" id="ARBA00022553"/>
    </source>
</evidence>
<dbReference type="InterPro" id="IPR000873">
    <property type="entry name" value="AMP-dep_synth/lig_dom"/>
</dbReference>
<dbReference type="Gene3D" id="3.40.50.300">
    <property type="entry name" value="P-loop containing nucleotide triphosphate hydrolases"/>
    <property type="match status" value="1"/>
</dbReference>
<dbReference type="InterPro" id="IPR013968">
    <property type="entry name" value="PKS_KR"/>
</dbReference>
<dbReference type="PROSITE" id="PS00455">
    <property type="entry name" value="AMP_BINDING"/>
    <property type="match status" value="1"/>
</dbReference>
<dbReference type="InterPro" id="IPR032821">
    <property type="entry name" value="PKS_assoc"/>
</dbReference>
<dbReference type="SUPFAM" id="SSF51735">
    <property type="entry name" value="NAD(P)-binding Rossmann-fold domains"/>
    <property type="match status" value="2"/>
</dbReference>
<dbReference type="SUPFAM" id="SSF52151">
    <property type="entry name" value="FabD/lysophospholipase-like"/>
    <property type="match status" value="1"/>
</dbReference>
<dbReference type="Pfam" id="PF14765">
    <property type="entry name" value="PS-DH"/>
    <property type="match status" value="1"/>
</dbReference>
<evidence type="ECO:0000256" key="7">
    <source>
        <dbReference type="ARBA" id="ARBA00023002"/>
    </source>
</evidence>
<dbReference type="InterPro" id="IPR020841">
    <property type="entry name" value="PKS_Beta-ketoAc_synthase_dom"/>
</dbReference>
<organism evidence="14 15">
    <name type="scientific">Seiridium unicorne</name>
    <dbReference type="NCBI Taxonomy" id="138068"/>
    <lineage>
        <taxon>Eukaryota</taxon>
        <taxon>Fungi</taxon>
        <taxon>Dikarya</taxon>
        <taxon>Ascomycota</taxon>
        <taxon>Pezizomycotina</taxon>
        <taxon>Sordariomycetes</taxon>
        <taxon>Xylariomycetidae</taxon>
        <taxon>Amphisphaeriales</taxon>
        <taxon>Sporocadaceae</taxon>
        <taxon>Seiridium</taxon>
    </lineage>
</organism>
<dbReference type="SUPFAM" id="SSF56801">
    <property type="entry name" value="Acetyl-CoA synthetase-like"/>
    <property type="match status" value="1"/>
</dbReference>
<evidence type="ECO:0000256" key="10">
    <source>
        <dbReference type="SAM" id="MobiDB-lite"/>
    </source>
</evidence>
<dbReference type="PANTHER" id="PTHR43775">
    <property type="entry name" value="FATTY ACID SYNTHASE"/>
    <property type="match status" value="1"/>
</dbReference>
<dbReference type="InterPro" id="IPR050091">
    <property type="entry name" value="PKS_NRPS_Biosynth_Enz"/>
</dbReference>
<keyword evidence="4" id="KW-0489">Methyltransferase</keyword>
<keyword evidence="1" id="KW-0596">Phosphopantetheine</keyword>
<dbReference type="CDD" id="cd05930">
    <property type="entry name" value="A_NRPS"/>
    <property type="match status" value="1"/>
</dbReference>
<dbReference type="PROSITE" id="PS52019">
    <property type="entry name" value="PKS_MFAS_DH"/>
    <property type="match status" value="1"/>
</dbReference>
<evidence type="ECO:0000313" key="15">
    <source>
        <dbReference type="Proteomes" id="UP001408356"/>
    </source>
</evidence>
<feature type="compositionally biased region" description="Polar residues" evidence="10">
    <location>
        <begin position="4581"/>
        <end position="4595"/>
    </location>
</feature>
<dbReference type="InterPro" id="IPR018201">
    <property type="entry name" value="Ketoacyl_synth_AS"/>
</dbReference>
<dbReference type="Gene3D" id="3.40.366.10">
    <property type="entry name" value="Malonyl-Coenzyme A Acyl Carrier Protein, domain 2"/>
    <property type="match status" value="1"/>
</dbReference>
<dbReference type="SUPFAM" id="SSF52777">
    <property type="entry name" value="CoA-dependent acyltransferases"/>
    <property type="match status" value="2"/>
</dbReference>
<dbReference type="InterPro" id="IPR049552">
    <property type="entry name" value="PKS_DH_N"/>
</dbReference>
<dbReference type="SUPFAM" id="SSF47336">
    <property type="entry name" value="ACP-like"/>
    <property type="match status" value="2"/>
</dbReference>
<comment type="caution">
    <text evidence="14">The sequence shown here is derived from an EMBL/GenBank/DDBJ whole genome shotgun (WGS) entry which is preliminary data.</text>
</comment>
<dbReference type="Gene3D" id="3.30.559.10">
    <property type="entry name" value="Chloramphenicol acetyltransferase-like domain"/>
    <property type="match status" value="1"/>
</dbReference>
<evidence type="ECO:0000256" key="1">
    <source>
        <dbReference type="ARBA" id="ARBA00022450"/>
    </source>
</evidence>
<dbReference type="Gene3D" id="3.40.47.10">
    <property type="match status" value="1"/>
</dbReference>
<dbReference type="Pfam" id="PF21089">
    <property type="entry name" value="PKS_DH_N"/>
    <property type="match status" value="1"/>
</dbReference>
<feature type="domain" description="Ketosynthase family 3 (KS3)" evidence="12">
    <location>
        <begin position="9"/>
        <end position="453"/>
    </location>
</feature>
<dbReference type="InterPro" id="IPR009081">
    <property type="entry name" value="PP-bd_ACP"/>
</dbReference>
<dbReference type="Pfam" id="PF00109">
    <property type="entry name" value="ketoacyl-synt"/>
    <property type="match status" value="1"/>
</dbReference>
<dbReference type="Gene3D" id="3.10.129.110">
    <property type="entry name" value="Polyketide synthase dehydratase"/>
    <property type="match status" value="1"/>
</dbReference>
<dbReference type="Gene3D" id="3.40.50.720">
    <property type="entry name" value="NAD(P)-binding Rossmann-like Domain"/>
    <property type="match status" value="3"/>
</dbReference>
<dbReference type="InterPro" id="IPR023213">
    <property type="entry name" value="CAT-like_dom_sf"/>
</dbReference>
<dbReference type="InterPro" id="IPR013120">
    <property type="entry name" value="FAR_NAD-bd"/>
</dbReference>
<dbReference type="Pfam" id="PF00550">
    <property type="entry name" value="PP-binding"/>
    <property type="match status" value="2"/>
</dbReference>
<dbReference type="Gene3D" id="3.30.70.3290">
    <property type="match status" value="1"/>
</dbReference>
<dbReference type="SUPFAM" id="SSF53335">
    <property type="entry name" value="S-adenosyl-L-methionine-dependent methyltransferases"/>
    <property type="match status" value="1"/>
</dbReference>
<evidence type="ECO:0000256" key="4">
    <source>
        <dbReference type="ARBA" id="ARBA00022603"/>
    </source>
</evidence>
<dbReference type="InterPro" id="IPR045851">
    <property type="entry name" value="AMP-bd_C_sf"/>
</dbReference>
<evidence type="ECO:0000256" key="5">
    <source>
        <dbReference type="ARBA" id="ARBA00022679"/>
    </source>
</evidence>
<evidence type="ECO:0000313" key="14">
    <source>
        <dbReference type="EMBL" id="KAK9415869.1"/>
    </source>
</evidence>
<feature type="domain" description="PKS/mFAS DH" evidence="13">
    <location>
        <begin position="955"/>
        <end position="1255"/>
    </location>
</feature>
<dbReference type="CDD" id="cd00833">
    <property type="entry name" value="PKS"/>
    <property type="match status" value="1"/>
</dbReference>
<dbReference type="EMBL" id="JARVKF010000411">
    <property type="protein sequence ID" value="KAK9415869.1"/>
    <property type="molecule type" value="Genomic_DNA"/>
</dbReference>
<dbReference type="Pfam" id="PF07993">
    <property type="entry name" value="NAD_binding_4"/>
    <property type="match status" value="1"/>
</dbReference>
<dbReference type="InterPro" id="IPR020845">
    <property type="entry name" value="AMP-binding_CS"/>
</dbReference>
<dbReference type="SMART" id="SM00826">
    <property type="entry name" value="PKS_DH"/>
    <property type="match status" value="1"/>
</dbReference>
<dbReference type="Proteomes" id="UP001408356">
    <property type="component" value="Unassembled WGS sequence"/>
</dbReference>
<dbReference type="InterPro" id="IPR020807">
    <property type="entry name" value="PKS_DH"/>
</dbReference>
<keyword evidence="8" id="KW-0511">Multifunctional enzyme</keyword>
<dbReference type="SUPFAM" id="SSF55048">
    <property type="entry name" value="Probable ACP-binding domain of malonyl-CoA ACP transacylase"/>
    <property type="match status" value="1"/>
</dbReference>
<dbReference type="SMART" id="SM00825">
    <property type="entry name" value="PKS_KS"/>
    <property type="match status" value="1"/>
</dbReference>
<evidence type="ECO:0000256" key="8">
    <source>
        <dbReference type="ARBA" id="ARBA00023268"/>
    </source>
</evidence>
<dbReference type="InterPro" id="IPR027417">
    <property type="entry name" value="P-loop_NTPase"/>
</dbReference>
<dbReference type="InterPro" id="IPR001227">
    <property type="entry name" value="Ac_transferase_dom_sf"/>
</dbReference>
<dbReference type="Pfam" id="PF02801">
    <property type="entry name" value="Ketoacyl-synt_C"/>
    <property type="match status" value="1"/>
</dbReference>
<dbReference type="PROSITE" id="PS50075">
    <property type="entry name" value="CARRIER"/>
    <property type="match status" value="2"/>
</dbReference>
<name>A0ABR2UMX5_9PEZI</name>
<dbReference type="PROSITE" id="PS52004">
    <property type="entry name" value="KS3_2"/>
    <property type="match status" value="1"/>
</dbReference>
<proteinExistence type="predicted"/>
<keyword evidence="3" id="KW-0436">Ligase</keyword>
<dbReference type="Gene3D" id="1.10.1200.10">
    <property type="entry name" value="ACP-like"/>
    <property type="match status" value="2"/>
</dbReference>
<dbReference type="Gene3D" id="3.30.300.30">
    <property type="match status" value="1"/>
</dbReference>
<feature type="region of interest" description="C-terminal hotdog fold" evidence="9">
    <location>
        <begin position="1106"/>
        <end position="1255"/>
    </location>
</feature>
<dbReference type="InterPro" id="IPR013217">
    <property type="entry name" value="Methyltransf_12"/>
</dbReference>
<evidence type="ECO:0000256" key="3">
    <source>
        <dbReference type="ARBA" id="ARBA00022598"/>
    </source>
</evidence>
<dbReference type="PROSITE" id="PS00012">
    <property type="entry name" value="PHOSPHOPANTETHEINE"/>
    <property type="match status" value="1"/>
</dbReference>
<dbReference type="SMART" id="SM00822">
    <property type="entry name" value="PKS_KR"/>
    <property type="match status" value="1"/>
</dbReference>
<dbReference type="InterPro" id="IPR042099">
    <property type="entry name" value="ANL_N_sf"/>
</dbReference>
<feature type="region of interest" description="N-terminal hotdog fold" evidence="9">
    <location>
        <begin position="955"/>
        <end position="1091"/>
    </location>
</feature>
<dbReference type="InterPro" id="IPR036291">
    <property type="entry name" value="NAD(P)-bd_dom_sf"/>
</dbReference>
<evidence type="ECO:0000259" key="12">
    <source>
        <dbReference type="PROSITE" id="PS52004"/>
    </source>
</evidence>
<feature type="domain" description="Carrier" evidence="11">
    <location>
        <begin position="2391"/>
        <end position="2468"/>
    </location>
</feature>
<dbReference type="InterPro" id="IPR036736">
    <property type="entry name" value="ACP-like_sf"/>
</dbReference>
<dbReference type="Pfam" id="PF08659">
    <property type="entry name" value="KR"/>
    <property type="match status" value="1"/>
</dbReference>
<dbReference type="CDD" id="cd02440">
    <property type="entry name" value="AdoMet_MTases"/>
    <property type="match status" value="1"/>
</dbReference>
<evidence type="ECO:0000259" key="11">
    <source>
        <dbReference type="PROSITE" id="PS50075"/>
    </source>
</evidence>
<dbReference type="PANTHER" id="PTHR43775:SF20">
    <property type="entry name" value="HYBRID PKS-NRPS SYNTHETASE APDA"/>
    <property type="match status" value="1"/>
</dbReference>
<protein>
    <submittedName>
        <fullName evidence="14">Fusarin C synthetase</fullName>
    </submittedName>
</protein>
<feature type="region of interest" description="Disordered" evidence="10">
    <location>
        <begin position="4576"/>
        <end position="4595"/>
    </location>
</feature>
<dbReference type="Pfam" id="PF16197">
    <property type="entry name" value="KAsynt_C_assoc"/>
    <property type="match status" value="1"/>
</dbReference>
<dbReference type="SUPFAM" id="SSF52540">
    <property type="entry name" value="P-loop containing nucleoside triphosphate hydrolases"/>
    <property type="match status" value="1"/>
</dbReference>
<dbReference type="InterPro" id="IPR001242">
    <property type="entry name" value="Condensation_dom"/>
</dbReference>
<keyword evidence="7" id="KW-0560">Oxidoreductase</keyword>
<dbReference type="InterPro" id="IPR016036">
    <property type="entry name" value="Malonyl_transacylase_ACP-bd"/>
</dbReference>
<dbReference type="SMART" id="SM00823">
    <property type="entry name" value="PKS_PP"/>
    <property type="match status" value="2"/>
</dbReference>
<sequence length="4863" mass="534835">MDNRNNNTLEPIAIIGSSCRFPGGCNSPSKLWELLKNPVDLLSEIPQSRFNPAAFYHENAERPGTTNVTKAYLLDEDPLVFDNDFFSISAREAESMDPQQRIILETVYESIESAGHSILQLRGSSTGVFVGQMSDDYRDLILRDVDCHPQYTGTGIARSILANRVSYAFDWRGPSVNVDTACSSSLVALHQAVQSLRSGESDMAVVAGVNLVFSPELFSFLSSLRMLSPNGRSRMWDASADGYARGEGFAAVVIKTLKQALADGDEIESIIRNTGVNQDGRSSGLTVPSAAAQADLMRSTYARCGLDCLKAEDRCQYFEAHGTGTQAGDPKEAEGISATFFPDHPPGDIVARAPQEIENSKIYVGSIKTVIGHLEGTAGLGSLLKASLAAKHGLIPPNLHFDQLNPKIEPFYNHLEVPTKLKPWPKLPPGVPRRASVNSFGFGGTNAHVIIESWEDRRKIAQAQSLPPCSGPFVLSANSETALAGTVASLSAALKKTDIDLPKLAWTLQARRTQFAYRVSFSATSKEELITKLESALETKRQSPIATKAAKTPNIRILGVFTGQGAQWASMGAGLYHHSRSFRRTMQNLESALEGIPDGPTWSLIDELLRQDDSSRISSAEISQPICTALQVALVDLLKECGITFSAVVGHSSGEIAAAYAAGVLGATDAVKIAYYRGYHSRKVRVEGARLGKMLAVGMDPEDAEAFCRQSRFLGRINVAAKNSPSSVTLSGDAKAIEEAKMVLDEKAVFARALKVDTAYHSHHMESVRGPYLASLRQASIALRRNCFGGACNWYSSVYGPGDDKNMASPIPLEHTYWADNMTNPVLFSHAVTSAVQAEYFDLALEIGPHPALRGPATESIKSISDTSLPYQGVLERNKDAFETFSSALGFIWNNIDASAPTIDFAGFRKACDGPDWTMPPVLKGLPPYPWDHDRPMLKESKKSKAWRMRKTAIHELLGYPTSDAMGREVRWRNILRLNDVEWLQGHKFQNQVLLPGAGYLTMAVTAALHLVGDEQPVRMVELQDFIIHNGVTLEEGSSGVDMEFVIKLLDETSASKTAEFSCYCSNSDAASPQFDKEIFTGRVLVNLGPPLEDALPPRVAPSLPMTDVTTERFYSWMQKTGLHYTKPFVLDSIKRRLNVATVTTKRTVTHRDTIHAATLDSILQGLYAAFSYAGDGRVWTTYLPKSFRRVRFNVNACQQANNKKDPLLVADCYLTDSSARIMSGDIDVFCARTGRAEIQAQGVVLSSLEVPSASNDKSMFWQTVWKSDVLSAAEPSEEEYMEIPSASDRKLHEICERTAYFYLNRLCQEVGRQEVASMEWYFQCLMNWALDHVRPAARSGQHPHWKPEWDGDTFDSIASLKEQRYDDQVDLELIHRLGSKFPSILRGSETALQVLKEDGLLQKLYTDGLGVPQTNGHLGTLLDHLTHQYPRMRVLEVGAGTGGSTSVALQHLDSKLESYTFTDVSPSYFPAAQARFTEHERRMKFQVLDIEGSPAEQGFQAHSYDLVIAAHVLHATKSISETVQHCRELLRPGGYLILLEITSPTALRIPFLFSGLPGWWLGGDDGRSHGPTLTEAQWNAALRDNHFSGVDRTLRDYEDESMNTFSVMVSQAMDDRVSTLRDPLSLASGVARIERLLIIGGRTLVVSKMATKVKALLSPFAEHTTVINDLEEVARSGLNYGTAVICLSGLEEATFARMDKRRVSAVQSLFREAKYMLWATRGSRDNDPHANMIVGIARSASRELAHLRLKLVDVDHVHFQKHQPEATMFSEMLLQMICLDLPGYDDVLWSNETEVAVEDGTVLIPRVMPDDDLNNSFNSARRKITKAVSPASTPIKVTTRDGGIVLQEMEIRAKGELHANSSQLQVLSSSLFSFTCSEESSPFYICIGYSTDTKQKVLALSEKNGSTVSVVPDCTFGYNGDLGADELLSTFLAILICESISSASKGSIWVHDADDSTAEILCYIIAHKDIPTFLTTSNRSSKLISTGRATYVHPQTTERELRSLVPHDVTRLFNLGSDADGLVEFAKSFPRHQVDIHQGFHNMDVDRTLPLLYSKASLKTVLQECCSRPDSLRDLERLASTTVVKADLLHEQADTATVTSIISWTGIESLQVQVTPSTDARLFADQKTYFLIGLTGDVGISLCEWMVDHGARYLALASRSPAIPRELYMENLKSVHQEIVSSMPPIAGVANAALVVRDHPFDTMSIEDLEAVFKPKVIGTQNLDQLFYSTPLDFFILFSSIASIVGKPAQSSYNAANLFMSTLAVRRRKRGLAASAMHFGMLLGFGFIHGQAGATVEARFRQDDLPAIPEPEFHAIFAQAVLSGRPDSGLNPEVMAGLGTEIDTPWRSMARFGHCRVRGDENLLDDKRGDQDQSTQNVQDQLKGAHDKREALSFLKDSIAGRVSLALGSPGDGVDENVALISLGLDSLVAVEIRSWLLKILEVDVPVLKLLSGSSLNDVSEDVLSKLPDSLKPCVAGKEDNYAKSNKKINGTSPISSNNGLRVERKVGGINRPHTPNPESLETSDGRLVLDASRISVATLDTPPYSAHSDEEDERLVPKDRYERLGDMSHAQSQLYFLHEYLQNNAYNVAYTGRFHGHLDMGRLQEALWVVGKRHEAMRSSYFMDMSTARPVQAVSLEPRILLVHRTIRDDSEVQAEIDSVKDFKFEIEKGLVMKVTVLSHSPSLHSMIFSHHHIALDGLGWSVFISELSQAYSGSTGIAPTASGIQQCIDMSKRQLSGMTPENLQADLAFWKNIYKTIPEPLPLFPFSKVNTRPTVKDYNINTCDVKLPGELTRIIEKAAARIGVTSFHFYFATLATFLSRCLGVKDVAIGVVDSNRTQAEDMKTLGYFLNMLPVRIPLEHSEAFDTVARRSRDATLAALSHSRAPIDMVIGDLELSRSTEHHPLFQVAINYRKAPLNETDFGNDGKIQWDGAVPGGNPYDLMLNVAATSDWTFVSFITQQNLYESSDSALMLKWFARALEALARDPNLEVGRCPISNEADVAEAIELGQGSITEVPWKGTVTDRVDEVAAAQPESVAIRDDQGQTLTYAQMTARMSEVMRQLQAVSPPLAPGTHVAMLLDPVADAVCCILAILQLGLVWVPLDTRNHEGRLRAVVEESRPQVVICHNTTKEMAKQISARMEFSSILNIDTNYTNGFGSNKDHTPISLITVNNSDRSFQPAMILYTSGSTGAPKGVVLTHEGLLNQLYGTTTTLSLGRETTLQQSPLGFDLMIDQIFLALCNGGTVVMVGKAGRGDPTHIAELMVKHSVTLTHFVPSEYLALLNYGHHILTKTNSWRYAMSGGEKLGRELRRAFRKLDCEALDLVNVYGPAEITVACAKGIVPYRELGDDHDDNSDHLRTSPNYGIEITDADMNVLPIGYPGEICITGRGVGLGYIKRPEESDRKFTQRSTSSTTTRIYRSGDKGRILPDGTLKVLGRLDGDSQVKIHGFRVELDEIANAIVHVSNGTIVNAAASLRPGQPEATLVAFVVFDVVFTGDKSAFIQWIRANVPLPSIMKPAFIVATDRIPASPNGKTDRRAVDKLPITELIYSGPGTLTKSFSPWEQSMKEVWDEVLLTHVTGRSQRHAIIQPDSDFFQVGGSSILMIKLKSLLEVQFGVKVSMPELFHASTLSSMANLVAIAADTTKKADIPSSEGSFLRPRGAQQSTNWDLEIASMADGLPQPNSISSLHNQKHLKDQEGLIVVLTGATGFIGSHLLSHLVQDPKVAQVHCIAMRPDSSGKPRHVSVQSNKVVEYVGDLSTLSLGLDEAQFAFLAEHANAIIHNGADVSLLKTYQSLRRANVISTRTLCEMAIPRRVPVHYVSTASVAKVVELQDEQALLEGPASPAVPDLLNMVDGYAATKWASETLLDKLAADNGLPGYVHRLAHVVGDDASELDAIGMMTKYSLLLRALPRIEPRDVTGQWDFVTAEDVASDMVKSIIESATGGNSSPASRQAQAQNSSAVFLNHCNDVKVSHEELLGYLEGMAGEPLREIGMKEWLVGAHEKGMHPLVHEFFAAFDEGRGKMVLPVIAKGVYESLSSTSDSGSTMYWARDSEFQQLLDYVENDIPYDSDAEDTEDKQEIDAFINAPIFSPAVHRFLETTSPLESSSTDLAPQYGLVGIREVAKDTDADPENRLLVANINVPWSAFICGSQGAGKSHTLSCLLESCLLKNNVAGKLPHPLAGMVMHYDNFTSSSTTQLCEAAYLCSSGIPVTVMVSPSNIWAMKRLYSNLPGLSDNSSRPKVVPLYLNNKQLDISRILKLMAVDPAAKDSPLYMEVVMKIIREMAMTGNPFTYTAFRQRIADTAWVGGQNIPLNMRLQMLESFLEPSLTTMTTKPAAAEENVWTFEPGTLTIVDLSDPFINSDDACVLFSICLSIFLEGREKCGRVVAMDEAHKFLLQSGSARVLTGELTSIIRQQRHTGTRVLIATQEPTLSPELIDLANVTFVHRFLSPAWYNTLKQHLAAANKQNSDHHNAIFEEIIALRTGEALLFCPTAQIEVEVTSRGRRQLKALGKSYAKVKIRKRITIDGGRSIMATDALKRNPATSFASGGVPMHVATTVPSKEAEKKTQKHAVVKTQPQSNDDTAVATNSSTDKCIPETISSNKQFSKAAKAYVARNAERRFSRPSTTLSKSQKMDLYADFRNEHKVLPGIFTRSWAREAFLRYSWGEGKNSRGVIITGNIDIEFYALDGIADIVITPERAFEGERFEKFKEVAAAAKAGMSMMIGQVTHPGRQVQARVNKTALSASRFPTCWLRQHRTSRSQLISPIPIPVTDHEQAHRQVQVPEHRISPAPYFRDSSRHQVLRPIRLFVAAKLNSVEFQDGGVTPTDARELRKALDDFGFDFVELSGGTYKNLVYE</sequence>
<dbReference type="Gene3D" id="3.30.559.30">
    <property type="entry name" value="Nonribosomal peptide synthetase, condensation domain"/>
    <property type="match status" value="1"/>
</dbReference>
<evidence type="ECO:0000259" key="13">
    <source>
        <dbReference type="PROSITE" id="PS52019"/>
    </source>
</evidence>
<dbReference type="InterPro" id="IPR029063">
    <property type="entry name" value="SAM-dependent_MTases_sf"/>
</dbReference>
<dbReference type="InterPro" id="IPR006162">
    <property type="entry name" value="Ppantetheine_attach_site"/>
</dbReference>
<evidence type="ECO:0000256" key="6">
    <source>
        <dbReference type="ARBA" id="ARBA00022737"/>
    </source>
</evidence>
<dbReference type="InterPro" id="IPR014031">
    <property type="entry name" value="Ketoacyl_synth_C"/>
</dbReference>
<feature type="active site" description="Proton acceptor; for dehydratase activity" evidence="9">
    <location>
        <position position="987"/>
    </location>
</feature>
<dbReference type="InterPro" id="IPR042104">
    <property type="entry name" value="PKS_dehydratase_sf"/>
</dbReference>
<keyword evidence="15" id="KW-1185">Reference proteome</keyword>
<dbReference type="InterPro" id="IPR049551">
    <property type="entry name" value="PKS_DH_C"/>
</dbReference>
<dbReference type="InterPro" id="IPR014030">
    <property type="entry name" value="Ketoacyl_synth_N"/>
</dbReference>
<dbReference type="InterPro" id="IPR049900">
    <property type="entry name" value="PKS_mFAS_DH"/>
</dbReference>
<dbReference type="SUPFAM" id="SSF53901">
    <property type="entry name" value="Thiolase-like"/>
    <property type="match status" value="1"/>
</dbReference>
<dbReference type="InterPro" id="IPR014043">
    <property type="entry name" value="Acyl_transferase_dom"/>
</dbReference>
<dbReference type="InterPro" id="IPR016039">
    <property type="entry name" value="Thiolase-like"/>
</dbReference>
<keyword evidence="5" id="KW-0808">Transferase</keyword>
<dbReference type="InterPro" id="IPR057326">
    <property type="entry name" value="KR_dom"/>
</dbReference>
<dbReference type="InterPro" id="IPR020806">
    <property type="entry name" value="PKS_PP-bd"/>
</dbReference>
<dbReference type="Pfam" id="PF00698">
    <property type="entry name" value="Acyl_transf_1"/>
    <property type="match status" value="1"/>
</dbReference>
<dbReference type="PROSITE" id="PS00606">
    <property type="entry name" value="KS3_1"/>
    <property type="match status" value="1"/>
</dbReference>
<evidence type="ECO:0000256" key="9">
    <source>
        <dbReference type="PROSITE-ProRule" id="PRU01363"/>
    </source>
</evidence>
<reference evidence="14 15" key="1">
    <citation type="journal article" date="2024" name="J. Plant Pathol.">
        <title>Sequence and assembly of the genome of Seiridium unicorne, isolate CBS 538.82, causal agent of cypress canker disease.</title>
        <authorList>
            <person name="Scali E."/>
            <person name="Rocca G.D."/>
            <person name="Danti R."/>
            <person name="Garbelotto M."/>
            <person name="Barberini S."/>
            <person name="Baroncelli R."/>
            <person name="Emiliani G."/>
        </authorList>
    </citation>
    <scope>NUCLEOTIDE SEQUENCE [LARGE SCALE GENOMIC DNA]</scope>
    <source>
        <strain evidence="14 15">BM-138-508</strain>
    </source>
</reference>
<feature type="active site" description="Proton donor; for dehydratase activity" evidence="9">
    <location>
        <position position="1161"/>
    </location>
</feature>
<dbReference type="Pfam" id="PF00501">
    <property type="entry name" value="AMP-binding"/>
    <property type="match status" value="1"/>
</dbReference>
<dbReference type="SMART" id="SM00827">
    <property type="entry name" value="PKS_AT"/>
    <property type="match status" value="1"/>
</dbReference>
<keyword evidence="2" id="KW-0597">Phosphoprotein</keyword>
<dbReference type="Gene3D" id="3.40.50.150">
    <property type="entry name" value="Vaccinia Virus protein VP39"/>
    <property type="match status" value="1"/>
</dbReference>
<accession>A0ABR2UMX5</accession>
<dbReference type="InterPro" id="IPR016035">
    <property type="entry name" value="Acyl_Trfase/lysoPLipase"/>
</dbReference>
<dbReference type="SUPFAM" id="SSF51395">
    <property type="entry name" value="FMN-linked oxidoreductases"/>
    <property type="match status" value="1"/>
</dbReference>
<dbReference type="CDD" id="cd19532">
    <property type="entry name" value="C_PKS-NRPS"/>
    <property type="match status" value="1"/>
</dbReference>
<keyword evidence="6" id="KW-0677">Repeat</keyword>
<dbReference type="Gene3D" id="3.40.50.12780">
    <property type="entry name" value="N-terminal domain of ligase-like"/>
    <property type="match status" value="1"/>
</dbReference>
<gene>
    <name evidence="14" type="ORF">SUNI508_09998</name>
</gene>